<dbReference type="Pfam" id="PF03008">
    <property type="entry name" value="DUF234"/>
    <property type="match status" value="1"/>
</dbReference>
<dbReference type="Pfam" id="PF01637">
    <property type="entry name" value="ATPase_2"/>
    <property type="match status" value="1"/>
</dbReference>
<dbReference type="EMBL" id="SGBB01000006">
    <property type="protein sequence ID" value="RZD18682.1"/>
    <property type="molecule type" value="Genomic_DNA"/>
</dbReference>
<reference evidence="3 4" key="1">
    <citation type="journal article" date="2019" name="ISME J.">
        <title>Insights into ecological role of a new deltaproteobacterial order Candidatus Acidulodesulfobacterales by metagenomics and metatranscriptomics.</title>
        <authorList>
            <person name="Tan S."/>
            <person name="Liu J."/>
            <person name="Fang Y."/>
            <person name="Hedlund B.P."/>
            <person name="Lian Z.H."/>
            <person name="Huang L.Y."/>
            <person name="Li J.T."/>
            <person name="Huang L.N."/>
            <person name="Li W.J."/>
            <person name="Jiang H.C."/>
            <person name="Dong H.L."/>
            <person name="Shu W.S."/>
        </authorList>
    </citation>
    <scope>NUCLEOTIDE SEQUENCE [LARGE SCALE GENOMIC DNA]</scope>
    <source>
        <strain evidence="3">AP1</strain>
    </source>
</reference>
<dbReference type="AlphaFoldDB" id="A0A519BN32"/>
<accession>A0A519BN32</accession>
<protein>
    <submittedName>
        <fullName evidence="3">ATP-binding protein</fullName>
    </submittedName>
</protein>
<keyword evidence="3" id="KW-0547">Nucleotide-binding</keyword>
<evidence type="ECO:0000259" key="1">
    <source>
        <dbReference type="Pfam" id="PF01637"/>
    </source>
</evidence>
<dbReference type="GO" id="GO:0005524">
    <property type="term" value="F:ATP binding"/>
    <property type="evidence" value="ECO:0007669"/>
    <property type="project" value="UniProtKB-KW"/>
</dbReference>
<evidence type="ECO:0000313" key="4">
    <source>
        <dbReference type="Proteomes" id="UP000319296"/>
    </source>
</evidence>
<name>A0A519BN32_9DELT</name>
<feature type="domain" description="ATPase" evidence="1">
    <location>
        <begin position="3"/>
        <end position="216"/>
    </location>
</feature>
<dbReference type="PANTHER" id="PTHR34704:SF1">
    <property type="entry name" value="ATPASE"/>
    <property type="match status" value="1"/>
</dbReference>
<keyword evidence="3" id="KW-0067">ATP-binding</keyword>
<dbReference type="InterPro" id="IPR004256">
    <property type="entry name" value="DUF234"/>
</dbReference>
<feature type="domain" description="DUF234" evidence="2">
    <location>
        <begin position="324"/>
        <end position="409"/>
    </location>
</feature>
<comment type="caution">
    <text evidence="3">The sequence shown here is derived from an EMBL/GenBank/DDBJ whole genome shotgun (WGS) entry which is preliminary data.</text>
</comment>
<organism evidence="3 4">
    <name type="scientific">Candidatus Acididesulfobacter diazotrophicus</name>
    <dbReference type="NCBI Taxonomy" id="2597226"/>
    <lineage>
        <taxon>Bacteria</taxon>
        <taxon>Deltaproteobacteria</taxon>
        <taxon>Candidatus Acidulodesulfobacterales</taxon>
        <taxon>Candidatus Acididesulfobacter</taxon>
    </lineage>
</organism>
<sequence>MKFYNREDELKDLNEIYIKSLDSSKMTIIMGRRRIGKTKLILRFSEQMRLNNDVCSFIYLFVSKKEEQLLCDDFSIIIQENLNVKIFGKINNFAALFEYLMELSKNRNITLVIDEFQEFFNINPSVFSEIQNIWDRYKDAAKMNLIFCGSMYSIMKKIFENAKEPLFGRANKKIILKHFNINILKQILNDYNPSYSKKDLLSLYVFTGGTPRYLELFLDEKALNYKKMIDVIFKKDSFFLNEGKDLLIEEFGKEYVVYFSILSLMSNSKTSRGEIESYIGKEIGGYLNRLENDYNIIKKVKPVFAKEGSKTQKYFIYDNFLNFWFRFIFKYKSAIEIENFNYVKKIVERDFDTFSGKYLEKYFKEKLEISHKYSEIGSYWEKNNNNEIDIIAINKLEKKLLMAEVKINNNKINLEVLKNKSKRFFVKYPQFKDWNIEYTGFSLDDI</sequence>
<dbReference type="Gene3D" id="3.40.50.300">
    <property type="entry name" value="P-loop containing nucleotide triphosphate hydrolases"/>
    <property type="match status" value="1"/>
</dbReference>
<evidence type="ECO:0000313" key="3">
    <source>
        <dbReference type="EMBL" id="RZD18682.1"/>
    </source>
</evidence>
<dbReference type="SUPFAM" id="SSF52540">
    <property type="entry name" value="P-loop containing nucleoside triphosphate hydrolases"/>
    <property type="match status" value="1"/>
</dbReference>
<gene>
    <name evidence="3" type="ORF">EVG15_04705</name>
</gene>
<dbReference type="Proteomes" id="UP000319296">
    <property type="component" value="Unassembled WGS sequence"/>
</dbReference>
<evidence type="ECO:0000259" key="2">
    <source>
        <dbReference type="Pfam" id="PF03008"/>
    </source>
</evidence>
<dbReference type="PANTHER" id="PTHR34704">
    <property type="entry name" value="ATPASE"/>
    <property type="match status" value="1"/>
</dbReference>
<dbReference type="InterPro" id="IPR011579">
    <property type="entry name" value="ATPase_dom"/>
</dbReference>
<dbReference type="InterPro" id="IPR027417">
    <property type="entry name" value="P-loop_NTPase"/>
</dbReference>
<proteinExistence type="predicted"/>